<sequence length="247" mass="27205">MFTFTEHRDVMLAVDLSGSMYIEDMNGSQDESISRLSAMKSVLAQFVSQRQGDRLGLVLFADHGYLHTPLTLDVTNLEQQISQLSIGLVGYMTAIGEGLAVATKTFLDSDASQRVLILLSDGSNTAGIIDPKEATRLADESGVVIYTIGLGAESMLVETAYGGMEETNPSHDLDEALLTEIADITGGQYFRARNQQELSNVYHLIDELEPIAEAESVWQPRVELYPYPIYGFLLVMSLLFIYGRQHG</sequence>
<dbReference type="InterPro" id="IPR002035">
    <property type="entry name" value="VWF_A"/>
</dbReference>
<name>A0A1C3J832_9VIBR</name>
<keyword evidence="1" id="KW-1133">Transmembrane helix</keyword>
<dbReference type="SUPFAM" id="SSF53300">
    <property type="entry name" value="vWA-like"/>
    <property type="match status" value="1"/>
</dbReference>
<keyword evidence="1" id="KW-0472">Membrane</keyword>
<dbReference type="Proteomes" id="UP000092819">
    <property type="component" value="Unassembled WGS sequence"/>
</dbReference>
<dbReference type="PANTHER" id="PTHR22550:SF18">
    <property type="entry name" value="VWFA DOMAIN-CONTAINING PROTEIN"/>
    <property type="match status" value="1"/>
</dbReference>
<proteinExistence type="predicted"/>
<dbReference type="AlphaFoldDB" id="A0A1C3J832"/>
<evidence type="ECO:0000256" key="1">
    <source>
        <dbReference type="SAM" id="Phobius"/>
    </source>
</evidence>
<evidence type="ECO:0000313" key="4">
    <source>
        <dbReference type="Proteomes" id="UP000092819"/>
    </source>
</evidence>
<dbReference type="InterPro" id="IPR036465">
    <property type="entry name" value="vWFA_dom_sf"/>
</dbReference>
<dbReference type="InterPro" id="IPR050768">
    <property type="entry name" value="UPF0353/GerABKA_families"/>
</dbReference>
<keyword evidence="1" id="KW-0812">Transmembrane</keyword>
<dbReference type="Gene3D" id="3.40.50.410">
    <property type="entry name" value="von Willebrand factor, type A domain"/>
    <property type="match status" value="1"/>
</dbReference>
<evidence type="ECO:0000313" key="3">
    <source>
        <dbReference type="EMBL" id="SBT11321.1"/>
    </source>
</evidence>
<organism evidence="3 4">
    <name type="scientific">Vibrio celticus</name>
    <dbReference type="NCBI Taxonomy" id="446372"/>
    <lineage>
        <taxon>Bacteria</taxon>
        <taxon>Pseudomonadati</taxon>
        <taxon>Pseudomonadota</taxon>
        <taxon>Gammaproteobacteria</taxon>
        <taxon>Vibrionales</taxon>
        <taxon>Vibrionaceae</taxon>
        <taxon>Vibrio</taxon>
    </lineage>
</organism>
<reference evidence="4" key="1">
    <citation type="submission" date="2016-06" db="EMBL/GenBank/DDBJ databases">
        <authorList>
            <person name="Rodrigo-Torres L."/>
            <person name="Arahal D.R."/>
        </authorList>
    </citation>
    <scope>NUCLEOTIDE SEQUENCE [LARGE SCALE GENOMIC DNA]</scope>
    <source>
        <strain evidence="4">CECT 7224</strain>
    </source>
</reference>
<dbReference type="RefSeq" id="WP_370736603.1">
    <property type="nucleotide sequence ID" value="NZ_AP025463.1"/>
</dbReference>
<gene>
    <name evidence="3" type="ORF">VCE7224_00037</name>
</gene>
<dbReference type="PROSITE" id="PS50234">
    <property type="entry name" value="VWFA"/>
    <property type="match status" value="1"/>
</dbReference>
<accession>A0A1C3J832</accession>
<dbReference type="SMART" id="SM00327">
    <property type="entry name" value="VWA"/>
    <property type="match status" value="1"/>
</dbReference>
<feature type="domain" description="VWFA" evidence="2">
    <location>
        <begin position="9"/>
        <end position="208"/>
    </location>
</feature>
<keyword evidence="4" id="KW-1185">Reference proteome</keyword>
<feature type="transmembrane region" description="Helical" evidence="1">
    <location>
        <begin position="224"/>
        <end position="242"/>
    </location>
</feature>
<dbReference type="Pfam" id="PF00092">
    <property type="entry name" value="VWA"/>
    <property type="match status" value="1"/>
</dbReference>
<evidence type="ECO:0000259" key="2">
    <source>
        <dbReference type="PROSITE" id="PS50234"/>
    </source>
</evidence>
<dbReference type="EMBL" id="FLQZ01000001">
    <property type="protein sequence ID" value="SBT11321.1"/>
    <property type="molecule type" value="Genomic_DNA"/>
</dbReference>
<protein>
    <submittedName>
        <fullName evidence="3">von Willebrand factor type A domain protein</fullName>
    </submittedName>
</protein>
<dbReference type="PANTHER" id="PTHR22550">
    <property type="entry name" value="SPORE GERMINATION PROTEIN"/>
    <property type="match status" value="1"/>
</dbReference>